<evidence type="ECO:0000313" key="7">
    <source>
        <dbReference type="EMBL" id="OJJ42348.1"/>
    </source>
</evidence>
<evidence type="ECO:0000256" key="3">
    <source>
        <dbReference type="ARBA" id="ARBA00022989"/>
    </source>
</evidence>
<dbReference type="PANTHER" id="PTHR23501:SF198">
    <property type="entry name" value="AZOLE RESISTANCE PROTEIN 1-RELATED"/>
    <property type="match status" value="1"/>
</dbReference>
<feature type="region of interest" description="Disordered" evidence="5">
    <location>
        <begin position="1"/>
        <end position="23"/>
    </location>
</feature>
<evidence type="ECO:0000256" key="4">
    <source>
        <dbReference type="ARBA" id="ARBA00023136"/>
    </source>
</evidence>
<dbReference type="AlphaFoldDB" id="A0A1L9S5A2"/>
<organism evidence="7 8">
    <name type="scientific">Penicilliopsis zonata CBS 506.65</name>
    <dbReference type="NCBI Taxonomy" id="1073090"/>
    <lineage>
        <taxon>Eukaryota</taxon>
        <taxon>Fungi</taxon>
        <taxon>Dikarya</taxon>
        <taxon>Ascomycota</taxon>
        <taxon>Pezizomycotina</taxon>
        <taxon>Eurotiomycetes</taxon>
        <taxon>Eurotiomycetidae</taxon>
        <taxon>Eurotiales</taxon>
        <taxon>Aspergillaceae</taxon>
        <taxon>Penicilliopsis</taxon>
    </lineage>
</organism>
<gene>
    <name evidence="7" type="ORF">ASPZODRAFT_137357</name>
</gene>
<dbReference type="RefSeq" id="XP_022576858.1">
    <property type="nucleotide sequence ID" value="XM_022724292.1"/>
</dbReference>
<evidence type="ECO:0000256" key="5">
    <source>
        <dbReference type="SAM" id="MobiDB-lite"/>
    </source>
</evidence>
<dbReference type="InterPro" id="IPR036259">
    <property type="entry name" value="MFS_trans_sf"/>
</dbReference>
<dbReference type="SUPFAM" id="SSF103473">
    <property type="entry name" value="MFS general substrate transporter"/>
    <property type="match status" value="1"/>
</dbReference>
<evidence type="ECO:0000256" key="2">
    <source>
        <dbReference type="ARBA" id="ARBA00022692"/>
    </source>
</evidence>
<feature type="transmembrane region" description="Helical" evidence="6">
    <location>
        <begin position="74"/>
        <end position="93"/>
    </location>
</feature>
<keyword evidence="8" id="KW-1185">Reference proteome</keyword>
<name>A0A1L9S5A2_9EURO</name>
<keyword evidence="3 6" id="KW-1133">Transmembrane helix</keyword>
<dbReference type="GO" id="GO:0005886">
    <property type="term" value="C:plasma membrane"/>
    <property type="evidence" value="ECO:0007669"/>
    <property type="project" value="TreeGrafter"/>
</dbReference>
<evidence type="ECO:0000313" key="8">
    <source>
        <dbReference type="Proteomes" id="UP000184188"/>
    </source>
</evidence>
<keyword evidence="2 6" id="KW-0812">Transmembrane</keyword>
<evidence type="ECO:0008006" key="9">
    <source>
        <dbReference type="Google" id="ProtNLM"/>
    </source>
</evidence>
<keyword evidence="4 6" id="KW-0472">Membrane</keyword>
<reference evidence="8" key="1">
    <citation type="journal article" date="2017" name="Genome Biol.">
        <title>Comparative genomics reveals high biological diversity and specific adaptations in the industrially and medically important fungal genus Aspergillus.</title>
        <authorList>
            <person name="de Vries R.P."/>
            <person name="Riley R."/>
            <person name="Wiebenga A."/>
            <person name="Aguilar-Osorio G."/>
            <person name="Amillis S."/>
            <person name="Uchima C.A."/>
            <person name="Anderluh G."/>
            <person name="Asadollahi M."/>
            <person name="Askin M."/>
            <person name="Barry K."/>
            <person name="Battaglia E."/>
            <person name="Bayram O."/>
            <person name="Benocci T."/>
            <person name="Braus-Stromeyer S.A."/>
            <person name="Caldana C."/>
            <person name="Canovas D."/>
            <person name="Cerqueira G.C."/>
            <person name="Chen F."/>
            <person name="Chen W."/>
            <person name="Choi C."/>
            <person name="Clum A."/>
            <person name="Dos Santos R.A."/>
            <person name="Damasio A.R."/>
            <person name="Diallinas G."/>
            <person name="Emri T."/>
            <person name="Fekete E."/>
            <person name="Flipphi M."/>
            <person name="Freyberg S."/>
            <person name="Gallo A."/>
            <person name="Gournas C."/>
            <person name="Habgood R."/>
            <person name="Hainaut M."/>
            <person name="Harispe M.L."/>
            <person name="Henrissat B."/>
            <person name="Hilden K.S."/>
            <person name="Hope R."/>
            <person name="Hossain A."/>
            <person name="Karabika E."/>
            <person name="Karaffa L."/>
            <person name="Karanyi Z."/>
            <person name="Krasevec N."/>
            <person name="Kuo A."/>
            <person name="Kusch H."/>
            <person name="LaButti K."/>
            <person name="Lagendijk E.L."/>
            <person name="Lapidus A."/>
            <person name="Levasseur A."/>
            <person name="Lindquist E."/>
            <person name="Lipzen A."/>
            <person name="Logrieco A.F."/>
            <person name="MacCabe A."/>
            <person name="Maekelae M.R."/>
            <person name="Malavazi I."/>
            <person name="Melin P."/>
            <person name="Meyer V."/>
            <person name="Mielnichuk N."/>
            <person name="Miskei M."/>
            <person name="Molnar A.P."/>
            <person name="Mule G."/>
            <person name="Ngan C.Y."/>
            <person name="Orejas M."/>
            <person name="Orosz E."/>
            <person name="Ouedraogo J.P."/>
            <person name="Overkamp K.M."/>
            <person name="Park H.-S."/>
            <person name="Perrone G."/>
            <person name="Piumi F."/>
            <person name="Punt P.J."/>
            <person name="Ram A.F."/>
            <person name="Ramon A."/>
            <person name="Rauscher S."/>
            <person name="Record E."/>
            <person name="Riano-Pachon D.M."/>
            <person name="Robert V."/>
            <person name="Roehrig J."/>
            <person name="Ruller R."/>
            <person name="Salamov A."/>
            <person name="Salih N.S."/>
            <person name="Samson R.A."/>
            <person name="Sandor E."/>
            <person name="Sanguinetti M."/>
            <person name="Schuetze T."/>
            <person name="Sepcic K."/>
            <person name="Shelest E."/>
            <person name="Sherlock G."/>
            <person name="Sophianopoulou V."/>
            <person name="Squina F.M."/>
            <person name="Sun H."/>
            <person name="Susca A."/>
            <person name="Todd R.B."/>
            <person name="Tsang A."/>
            <person name="Unkles S.E."/>
            <person name="van de Wiele N."/>
            <person name="van Rossen-Uffink D."/>
            <person name="Oliveira J.V."/>
            <person name="Vesth T.C."/>
            <person name="Visser J."/>
            <person name="Yu J.-H."/>
            <person name="Zhou M."/>
            <person name="Andersen M.R."/>
            <person name="Archer D.B."/>
            <person name="Baker S.E."/>
            <person name="Benoit I."/>
            <person name="Brakhage A.A."/>
            <person name="Braus G.H."/>
            <person name="Fischer R."/>
            <person name="Frisvad J.C."/>
            <person name="Goldman G.H."/>
            <person name="Houbraken J."/>
            <person name="Oakley B."/>
            <person name="Pocsi I."/>
            <person name="Scazzocchio C."/>
            <person name="Seiboth B."/>
            <person name="vanKuyk P.A."/>
            <person name="Wortman J."/>
            <person name="Dyer P.S."/>
            <person name="Grigoriev I.V."/>
        </authorList>
    </citation>
    <scope>NUCLEOTIDE SEQUENCE [LARGE SCALE GENOMIC DNA]</scope>
    <source>
        <strain evidence="8">CBS 506.65</strain>
    </source>
</reference>
<proteinExistence type="predicted"/>
<dbReference type="EMBL" id="KV878361">
    <property type="protein sequence ID" value="OJJ42348.1"/>
    <property type="molecule type" value="Genomic_DNA"/>
</dbReference>
<sequence length="118" mass="13188">MELLTEEIPPIPGKPQEQLEESHENESIVYPTGLKLWVSVAATMLSTMLVGLDMTIVAVSVPAITDSFHTVANIGWYSAAYSVMFSSFAFFFAHLYGAAWIQLCYCLDVVYSCWFSDF</sequence>
<dbReference type="PANTHER" id="PTHR23501">
    <property type="entry name" value="MAJOR FACILITATOR SUPERFAMILY"/>
    <property type="match status" value="1"/>
</dbReference>
<evidence type="ECO:0000256" key="1">
    <source>
        <dbReference type="ARBA" id="ARBA00004141"/>
    </source>
</evidence>
<evidence type="ECO:0000256" key="6">
    <source>
        <dbReference type="SAM" id="Phobius"/>
    </source>
</evidence>
<dbReference type="OrthoDB" id="2985014at2759"/>
<dbReference type="Proteomes" id="UP000184188">
    <property type="component" value="Unassembled WGS sequence"/>
</dbReference>
<feature type="transmembrane region" description="Helical" evidence="6">
    <location>
        <begin position="36"/>
        <end position="62"/>
    </location>
</feature>
<dbReference type="GeneID" id="34610757"/>
<protein>
    <recommendedName>
        <fullName evidence="9">Major facilitator superfamily (MFS) profile domain-containing protein</fullName>
    </recommendedName>
</protein>
<accession>A0A1L9S5A2</accession>
<dbReference type="GO" id="GO:0022857">
    <property type="term" value="F:transmembrane transporter activity"/>
    <property type="evidence" value="ECO:0007669"/>
    <property type="project" value="TreeGrafter"/>
</dbReference>
<dbReference type="VEuPathDB" id="FungiDB:ASPZODRAFT_137357"/>
<comment type="subcellular location">
    <subcellularLocation>
        <location evidence="1">Membrane</location>
        <topology evidence="1">Multi-pass membrane protein</topology>
    </subcellularLocation>
</comment>